<dbReference type="RefSeq" id="WP_288879442.1">
    <property type="nucleotide sequence ID" value="NZ_CBFGNQ010000022.1"/>
</dbReference>
<keyword evidence="5 7" id="KW-0472">Membrane</keyword>
<dbReference type="Gene3D" id="2.170.130.10">
    <property type="entry name" value="TonB-dependent receptor, plug domain"/>
    <property type="match status" value="1"/>
</dbReference>
<evidence type="ECO:0000259" key="9">
    <source>
        <dbReference type="Pfam" id="PF07715"/>
    </source>
</evidence>
<feature type="signal peptide" evidence="8">
    <location>
        <begin position="1"/>
        <end position="21"/>
    </location>
</feature>
<evidence type="ECO:0000256" key="2">
    <source>
        <dbReference type="ARBA" id="ARBA00022448"/>
    </source>
</evidence>
<keyword evidence="4 7" id="KW-0812">Transmembrane</keyword>
<protein>
    <submittedName>
        <fullName evidence="10">SusC/RagA family TonB-linked outer membrane protein</fullName>
    </submittedName>
</protein>
<dbReference type="NCBIfam" id="TIGR04057">
    <property type="entry name" value="SusC_RagA_signa"/>
    <property type="match status" value="1"/>
</dbReference>
<keyword evidence="2 7" id="KW-0813">Transport</keyword>
<dbReference type="SUPFAM" id="SSF49464">
    <property type="entry name" value="Carboxypeptidase regulatory domain-like"/>
    <property type="match status" value="1"/>
</dbReference>
<dbReference type="InterPro" id="IPR023997">
    <property type="entry name" value="TonB-dep_OMP_SusC/RagA_CS"/>
</dbReference>
<dbReference type="EMBL" id="JBBEUB010000002">
    <property type="protein sequence ID" value="MEJ2902778.1"/>
    <property type="molecule type" value="Genomic_DNA"/>
</dbReference>
<keyword evidence="11" id="KW-1185">Reference proteome</keyword>
<dbReference type="InterPro" id="IPR023996">
    <property type="entry name" value="TonB-dep_OMP_SusC/RagA"/>
</dbReference>
<dbReference type="Pfam" id="PF07715">
    <property type="entry name" value="Plug"/>
    <property type="match status" value="1"/>
</dbReference>
<evidence type="ECO:0000256" key="4">
    <source>
        <dbReference type="ARBA" id="ARBA00022692"/>
    </source>
</evidence>
<dbReference type="InterPro" id="IPR037066">
    <property type="entry name" value="Plug_dom_sf"/>
</dbReference>
<dbReference type="InterPro" id="IPR012910">
    <property type="entry name" value="Plug_dom"/>
</dbReference>
<dbReference type="InterPro" id="IPR008969">
    <property type="entry name" value="CarboxyPept-like_regulatory"/>
</dbReference>
<reference evidence="10 11" key="1">
    <citation type="submission" date="2024-03" db="EMBL/GenBank/DDBJ databases">
        <title>Sequence of Lycoming College Course Isolates.</title>
        <authorList>
            <person name="Plotts O."/>
            <person name="Newman J."/>
        </authorList>
    </citation>
    <scope>NUCLEOTIDE SEQUENCE [LARGE SCALE GENOMIC DNA]</scope>
    <source>
        <strain evidence="10 11">CJB-3</strain>
    </source>
</reference>
<dbReference type="Proteomes" id="UP001378956">
    <property type="component" value="Unassembled WGS sequence"/>
</dbReference>
<evidence type="ECO:0000256" key="7">
    <source>
        <dbReference type="PROSITE-ProRule" id="PRU01360"/>
    </source>
</evidence>
<dbReference type="InterPro" id="IPR036942">
    <property type="entry name" value="Beta-barrel_TonB_sf"/>
</dbReference>
<evidence type="ECO:0000256" key="5">
    <source>
        <dbReference type="ARBA" id="ARBA00023136"/>
    </source>
</evidence>
<keyword evidence="3 7" id="KW-1134">Transmembrane beta strand</keyword>
<dbReference type="NCBIfam" id="TIGR04056">
    <property type="entry name" value="OMP_RagA_SusC"/>
    <property type="match status" value="1"/>
</dbReference>
<accession>A0ABU8NNI0</accession>
<sequence>MKLNSVFILSILCLLSTSVTAQKLNLVKKKVTLVQVFKEITRQTDYQVIWNEQKLNVDQRIDADFQNVSLPQVMNRILSGLPLTYIISKKMIIINSSPIIDVHGIVINEQNQLLEGASVSVKGENKITVTDAKGQYLLKRVDTGATLIISYVGCQNKEIKALAKMEKVSLSLNNDLLKEVEVVSTGYQKIPKQRATGSFALVDSVQFSRKVSPDVLPRLEGITSGLLFNRNTVRANSGPLDLSVRGRSTIFANDQPLIILDNFPFDGDFNFINPNDIATITVLKDAAATSIWGVRAGNGVIVITTKRGKNLQPLSVSVNSNVAISGKPDLSYNQIFLSSSDYIDIETFLFNHGKYDEILNNPQNYNVISPVVQILNKQRMGQSADETAQQLNVLRTKDVRNDELKYFYRRPVSQQYAVSLSGGTAKTNHYFSTGYDKTDASLIANNNSRITINSQNTIRPVKNLELELGLYYVKSTSNVDSALSEISSLTAPYYQFRDTNGQNNVFDRNFSSSFKKDAQNNGFLDWSYLPLNELGKSPLIIKNNDLRLNGGLTYTIIPGLSATLKYQYQQFDSKASRYNSIETYQTRHLINQYSILTSGIVSGYNIPLGGILYTANGKASSNSVRTQLNYERSWQKSTVSAIIGYEISESISDLNRQTKYGYDQNSGKSAAVDTVSYFDLNPVGSGRIGTNYNVFKKTDRMRSSYINVAYTYDGRYTLSGSARVDGSNYFGIKTNQKYVPLWSGGALWNIDREDFYKLNWLPVLKLRASYGYSGNLDKSNTGITTLRYNALGAAYTNLTFASIINIGNPELRWEKVAIANVGVEFGLKNPSINGKVEYYIKNGSDILGDKSFPSNTGIKILRGNYSKLKAKGLDISLNSQNLKGKLGWATSFTLSTVHDWVTDYGVAEPASVYYVGTYSSVPTLNRPVYGIYSYKWAGLDPTNGDPRGYLNGEVSKDYKAILNSSMQDVEYNGSARPTIYGGVGNVFFFQKFTLAFNISYKFGYYIRKPSVNYYEMYNTEISSAMNADFGNRWQKSGDEAITNIPSMASFGENNFRDKFYNSSSATVAPGDHIRLQDISIGFDLDRSNWKNIPVKQLQLYFYANNLGIIWKANDFGLDPDLVPATGNGLSHPIAKSFAIGFKARF</sequence>
<evidence type="ECO:0000313" key="10">
    <source>
        <dbReference type="EMBL" id="MEJ2902778.1"/>
    </source>
</evidence>
<dbReference type="Gene3D" id="2.60.40.1120">
    <property type="entry name" value="Carboxypeptidase-like, regulatory domain"/>
    <property type="match status" value="1"/>
</dbReference>
<keyword evidence="8" id="KW-0732">Signal</keyword>
<proteinExistence type="inferred from homology"/>
<dbReference type="SUPFAM" id="SSF56935">
    <property type="entry name" value="Porins"/>
    <property type="match status" value="1"/>
</dbReference>
<dbReference type="Gene3D" id="2.40.170.20">
    <property type="entry name" value="TonB-dependent receptor, beta-barrel domain"/>
    <property type="match status" value="1"/>
</dbReference>
<gene>
    <name evidence="10" type="ORF">WAE58_10100</name>
</gene>
<organism evidence="10 11">
    <name type="scientific">Pedobacter panaciterrae</name>
    <dbReference type="NCBI Taxonomy" id="363849"/>
    <lineage>
        <taxon>Bacteria</taxon>
        <taxon>Pseudomonadati</taxon>
        <taxon>Bacteroidota</taxon>
        <taxon>Sphingobacteriia</taxon>
        <taxon>Sphingobacteriales</taxon>
        <taxon>Sphingobacteriaceae</taxon>
        <taxon>Pedobacter</taxon>
    </lineage>
</organism>
<evidence type="ECO:0000256" key="3">
    <source>
        <dbReference type="ARBA" id="ARBA00022452"/>
    </source>
</evidence>
<evidence type="ECO:0000313" key="11">
    <source>
        <dbReference type="Proteomes" id="UP001378956"/>
    </source>
</evidence>
<keyword evidence="6 7" id="KW-0998">Cell outer membrane</keyword>
<feature type="domain" description="TonB-dependent receptor plug" evidence="9">
    <location>
        <begin position="212"/>
        <end position="300"/>
    </location>
</feature>
<comment type="caution">
    <text evidence="10">The sequence shown here is derived from an EMBL/GenBank/DDBJ whole genome shotgun (WGS) entry which is preliminary data.</text>
</comment>
<dbReference type="InterPro" id="IPR039426">
    <property type="entry name" value="TonB-dep_rcpt-like"/>
</dbReference>
<feature type="chain" id="PRO_5046591702" evidence="8">
    <location>
        <begin position="22"/>
        <end position="1145"/>
    </location>
</feature>
<comment type="similarity">
    <text evidence="7">Belongs to the TonB-dependent receptor family.</text>
</comment>
<evidence type="ECO:0000256" key="1">
    <source>
        <dbReference type="ARBA" id="ARBA00004571"/>
    </source>
</evidence>
<comment type="subcellular location">
    <subcellularLocation>
        <location evidence="1 7">Cell outer membrane</location>
        <topology evidence="1 7">Multi-pass membrane protein</topology>
    </subcellularLocation>
</comment>
<name>A0ABU8NNI0_9SPHI</name>
<evidence type="ECO:0000256" key="8">
    <source>
        <dbReference type="SAM" id="SignalP"/>
    </source>
</evidence>
<dbReference type="Pfam" id="PF13715">
    <property type="entry name" value="CarbopepD_reg_2"/>
    <property type="match status" value="1"/>
</dbReference>
<dbReference type="PROSITE" id="PS52016">
    <property type="entry name" value="TONB_DEPENDENT_REC_3"/>
    <property type="match status" value="1"/>
</dbReference>
<evidence type="ECO:0000256" key="6">
    <source>
        <dbReference type="ARBA" id="ARBA00023237"/>
    </source>
</evidence>